<dbReference type="InterPro" id="IPR027417">
    <property type="entry name" value="P-loop_NTPase"/>
</dbReference>
<dbReference type="SUPFAM" id="SSF52540">
    <property type="entry name" value="P-loop containing nucleoside triphosphate hydrolases"/>
    <property type="match status" value="1"/>
</dbReference>
<dbReference type="AlphaFoldDB" id="A0A1T0B1N7"/>
<dbReference type="EMBL" id="MUYB01000021">
    <property type="protein sequence ID" value="OOS04100.1"/>
    <property type="molecule type" value="Genomic_DNA"/>
</dbReference>
<proteinExistence type="predicted"/>
<reference evidence="1 2" key="1">
    <citation type="submission" date="2017-02" db="EMBL/GenBank/DDBJ databases">
        <title>Draft genome sequence of Haemophilus felis CCUG 31170 type strain.</title>
        <authorList>
            <person name="Engstrom-Jakobsson H."/>
            <person name="Salva-Serra F."/>
            <person name="Thorell K."/>
            <person name="Gonzales-Siles L."/>
            <person name="Karlsson R."/>
            <person name="Boulund F."/>
            <person name="Engstrand L."/>
            <person name="Kristiansson E."/>
            <person name="Moore E."/>
        </authorList>
    </citation>
    <scope>NUCLEOTIDE SEQUENCE [LARGE SCALE GENOMIC DNA]</scope>
    <source>
        <strain evidence="1 2">CCUG 31170</strain>
    </source>
</reference>
<evidence type="ECO:0008006" key="3">
    <source>
        <dbReference type="Google" id="ProtNLM"/>
    </source>
</evidence>
<comment type="caution">
    <text evidence="1">The sequence shown here is derived from an EMBL/GenBank/DDBJ whole genome shotgun (WGS) entry which is preliminary data.</text>
</comment>
<gene>
    <name evidence="1" type="ORF">B0188_05380</name>
</gene>
<sequence length="176" mass="20768">MQKLIIVRGHSGSGKSTFAKQKIVEFCAVYSCAEIFHIENDHYLIEEGKYYWTPERFKQAKEIAQQKLQQALQFCQQFPAKNLLLIVSNVGVNVQEIKRLLEQAQALRMKTEVYRLQNFFHNQHQVDQETIYSMYLSLIENPIENEILVTPIMPMTEKIRDEIERFKSLKRKNTTL</sequence>
<dbReference type="STRING" id="123822.B0188_05380"/>
<evidence type="ECO:0000313" key="1">
    <source>
        <dbReference type="EMBL" id="OOS04100.1"/>
    </source>
</evidence>
<keyword evidence="2" id="KW-1185">Reference proteome</keyword>
<dbReference type="Gene3D" id="3.40.50.300">
    <property type="entry name" value="P-loop containing nucleotide triphosphate hydrolases"/>
    <property type="match status" value="1"/>
</dbReference>
<accession>A0A1T0B1N7</accession>
<dbReference type="Proteomes" id="UP000190023">
    <property type="component" value="Unassembled WGS sequence"/>
</dbReference>
<name>A0A1T0B1N7_9PAST</name>
<protein>
    <recommendedName>
        <fullName evidence="3">UDP-N-acetylglucosamine kinase</fullName>
    </recommendedName>
</protein>
<evidence type="ECO:0000313" key="2">
    <source>
        <dbReference type="Proteomes" id="UP000190023"/>
    </source>
</evidence>
<dbReference type="OrthoDB" id="9805698at2"/>
<organism evidence="1 2">
    <name type="scientific">[Haemophilus] felis</name>
    <dbReference type="NCBI Taxonomy" id="123822"/>
    <lineage>
        <taxon>Bacteria</taxon>
        <taxon>Pseudomonadati</taxon>
        <taxon>Pseudomonadota</taxon>
        <taxon>Gammaproteobacteria</taxon>
        <taxon>Pasteurellales</taxon>
        <taxon>Pasteurellaceae</taxon>
    </lineage>
</organism>